<sequence>MRSIRHLIGGVPVGGSTAAPVHDPATGQQTAEVVLGRRAEADAAVGAAEAPGVAFPTAR</sequence>
<dbReference type="InterPro" id="IPR016161">
    <property type="entry name" value="Ald_DH/histidinol_DH"/>
</dbReference>
<protein>
    <recommendedName>
        <fullName evidence="4">Aldehyde dehydrogenase family protein</fullName>
    </recommendedName>
</protein>
<dbReference type="Proteomes" id="UP001569904">
    <property type="component" value="Unassembled WGS sequence"/>
</dbReference>
<keyword evidence="3" id="KW-1185">Reference proteome</keyword>
<proteinExistence type="predicted"/>
<reference evidence="2 3" key="1">
    <citation type="submission" date="2023-11" db="EMBL/GenBank/DDBJ databases">
        <title>Actinomadura monticuli sp. nov., isolated from volcanic ash.</title>
        <authorList>
            <person name="Lee S.D."/>
            <person name="Yang H."/>
            <person name="Kim I.S."/>
        </authorList>
    </citation>
    <scope>NUCLEOTIDE SEQUENCE [LARGE SCALE GENOMIC DNA]</scope>
    <source>
        <strain evidence="2 3">DSM 45346</strain>
    </source>
</reference>
<dbReference type="EMBL" id="JAXCEH010000001">
    <property type="protein sequence ID" value="MFA1552422.1"/>
    <property type="molecule type" value="Genomic_DNA"/>
</dbReference>
<evidence type="ECO:0000313" key="2">
    <source>
        <dbReference type="EMBL" id="MFA1552422.1"/>
    </source>
</evidence>
<evidence type="ECO:0000256" key="1">
    <source>
        <dbReference type="ARBA" id="ARBA00023002"/>
    </source>
</evidence>
<organism evidence="2 3">
    <name type="scientific">Actinomadura chokoriensis</name>
    <dbReference type="NCBI Taxonomy" id="454156"/>
    <lineage>
        <taxon>Bacteria</taxon>
        <taxon>Bacillati</taxon>
        <taxon>Actinomycetota</taxon>
        <taxon>Actinomycetes</taxon>
        <taxon>Streptosporangiales</taxon>
        <taxon>Thermomonosporaceae</taxon>
        <taxon>Actinomadura</taxon>
    </lineage>
</organism>
<dbReference type="RefSeq" id="WP_371938699.1">
    <property type="nucleotide sequence ID" value="NZ_JAXCEH010000001.1"/>
</dbReference>
<keyword evidence="1" id="KW-0560">Oxidoreductase</keyword>
<comment type="caution">
    <text evidence="2">The sequence shown here is derived from an EMBL/GenBank/DDBJ whole genome shotgun (WGS) entry which is preliminary data.</text>
</comment>
<dbReference type="Gene3D" id="3.40.605.10">
    <property type="entry name" value="Aldehyde Dehydrogenase, Chain A, domain 1"/>
    <property type="match status" value="1"/>
</dbReference>
<name>A0ABV4QP91_9ACTN</name>
<dbReference type="InterPro" id="IPR016162">
    <property type="entry name" value="Ald_DH_N"/>
</dbReference>
<evidence type="ECO:0008006" key="4">
    <source>
        <dbReference type="Google" id="ProtNLM"/>
    </source>
</evidence>
<dbReference type="SUPFAM" id="SSF53720">
    <property type="entry name" value="ALDH-like"/>
    <property type="match status" value="1"/>
</dbReference>
<gene>
    <name evidence="2" type="ORF">SM436_01830</name>
</gene>
<accession>A0ABV4QP91</accession>
<evidence type="ECO:0000313" key="3">
    <source>
        <dbReference type="Proteomes" id="UP001569904"/>
    </source>
</evidence>